<name>A0AAD5XVX4_9FUNG</name>
<comment type="caution">
    <text evidence="2">The sequence shown here is derived from an EMBL/GenBank/DDBJ whole genome shotgun (WGS) entry which is preliminary data.</text>
</comment>
<proteinExistence type="predicted"/>
<keyword evidence="1" id="KW-0812">Transmembrane</keyword>
<keyword evidence="1" id="KW-0472">Membrane</keyword>
<evidence type="ECO:0000313" key="2">
    <source>
        <dbReference type="EMBL" id="KAJ3220778.1"/>
    </source>
</evidence>
<protein>
    <submittedName>
        <fullName evidence="2">Uncharacterized protein</fullName>
    </submittedName>
</protein>
<accession>A0AAD5XVX4</accession>
<dbReference type="EMBL" id="JADGJW010000274">
    <property type="protein sequence ID" value="KAJ3220778.1"/>
    <property type="molecule type" value="Genomic_DNA"/>
</dbReference>
<dbReference type="AlphaFoldDB" id="A0AAD5XVX4"/>
<evidence type="ECO:0000313" key="3">
    <source>
        <dbReference type="Proteomes" id="UP001211065"/>
    </source>
</evidence>
<evidence type="ECO:0000256" key="1">
    <source>
        <dbReference type="SAM" id="Phobius"/>
    </source>
</evidence>
<gene>
    <name evidence="2" type="ORF">HK099_004021</name>
</gene>
<reference evidence="2" key="1">
    <citation type="submission" date="2020-05" db="EMBL/GenBank/DDBJ databases">
        <title>Phylogenomic resolution of chytrid fungi.</title>
        <authorList>
            <person name="Stajich J.E."/>
            <person name="Amses K."/>
            <person name="Simmons R."/>
            <person name="Seto K."/>
            <person name="Myers J."/>
            <person name="Bonds A."/>
            <person name="Quandt C.A."/>
            <person name="Barry K."/>
            <person name="Liu P."/>
            <person name="Grigoriev I."/>
            <person name="Longcore J.E."/>
            <person name="James T.Y."/>
        </authorList>
    </citation>
    <scope>NUCLEOTIDE SEQUENCE</scope>
    <source>
        <strain evidence="2">JEL0476</strain>
    </source>
</reference>
<keyword evidence="1" id="KW-1133">Transmembrane helix</keyword>
<sequence length="173" mass="19257">MGKCQCYCCDARNCSAVLVGSFSATYQFECMSSSCMAKFSSCSVPNDVNVNGKVQANFVGSTEYFYISWPFMFVISGAVILLLCSITACIKSKTRQNQLLVQTITPEMTPEMTYPPPNYYYSGQQRYNQPYRDPFNNNMPNRAAGPADEHNACQYQTGGQNYFQTGRLNGGTC</sequence>
<organism evidence="2 3">
    <name type="scientific">Clydaea vesicula</name>
    <dbReference type="NCBI Taxonomy" id="447962"/>
    <lineage>
        <taxon>Eukaryota</taxon>
        <taxon>Fungi</taxon>
        <taxon>Fungi incertae sedis</taxon>
        <taxon>Chytridiomycota</taxon>
        <taxon>Chytridiomycota incertae sedis</taxon>
        <taxon>Chytridiomycetes</taxon>
        <taxon>Lobulomycetales</taxon>
        <taxon>Lobulomycetaceae</taxon>
        <taxon>Clydaea</taxon>
    </lineage>
</organism>
<keyword evidence="3" id="KW-1185">Reference proteome</keyword>
<dbReference type="Proteomes" id="UP001211065">
    <property type="component" value="Unassembled WGS sequence"/>
</dbReference>
<feature type="transmembrane region" description="Helical" evidence="1">
    <location>
        <begin position="67"/>
        <end position="90"/>
    </location>
</feature>